<evidence type="ECO:0000259" key="10">
    <source>
        <dbReference type="Pfam" id="PF25087"/>
    </source>
</evidence>
<dbReference type="EMBL" id="JN039383">
    <property type="protein sequence ID" value="AEI69243.1"/>
    <property type="molecule type" value="Genomic_DNA"/>
</dbReference>
<dbReference type="PANTHER" id="PTHR22572">
    <property type="entry name" value="SUGAR-1-PHOSPHATE GUANYL TRANSFERASE"/>
    <property type="match status" value="1"/>
</dbReference>
<dbReference type="InterPro" id="IPR045233">
    <property type="entry name" value="GMPPB_N"/>
</dbReference>
<dbReference type="GO" id="GO:0005525">
    <property type="term" value="F:GTP binding"/>
    <property type="evidence" value="ECO:0007669"/>
    <property type="project" value="UniProtKB-KW"/>
</dbReference>
<feature type="non-terminal residue" evidence="11">
    <location>
        <position position="346"/>
    </location>
</feature>
<dbReference type="Gene3D" id="3.90.550.10">
    <property type="entry name" value="Spore Coat Polysaccharide Biosynthesis Protein SpsA, Chain A"/>
    <property type="match status" value="1"/>
</dbReference>
<protein>
    <recommendedName>
        <fullName evidence="3">mannose-1-phosphate guanylyltransferase</fullName>
        <ecNumber evidence="3">2.7.7.13</ecNumber>
    </recommendedName>
</protein>
<dbReference type="VEuPathDB" id="MicrosporidiaDB:EROM_110560"/>
<comment type="similarity">
    <text evidence="2">Belongs to the transferase hexapeptide repeat family.</text>
</comment>
<dbReference type="CDD" id="cd06425">
    <property type="entry name" value="M1P_guanylylT_B_like_N"/>
    <property type="match status" value="1"/>
</dbReference>
<evidence type="ECO:0000256" key="4">
    <source>
        <dbReference type="ARBA" id="ARBA00022679"/>
    </source>
</evidence>
<dbReference type="InterPro" id="IPR056729">
    <property type="entry name" value="GMPPB_C"/>
</dbReference>
<dbReference type="InterPro" id="IPR029044">
    <property type="entry name" value="Nucleotide-diphossugar_trans"/>
</dbReference>
<gene>
    <name evidence="11" type="ORF">95175304</name>
</gene>
<dbReference type="GO" id="GO:0004475">
    <property type="term" value="F:mannose-1-phosphate guanylyltransferase (GTP) activity"/>
    <property type="evidence" value="ECO:0007669"/>
    <property type="project" value="UniProtKB-EC"/>
</dbReference>
<dbReference type="InterPro" id="IPR050486">
    <property type="entry name" value="Mannose-1P_guanyltransferase"/>
</dbReference>
<sequence length="346" mass="38992">MVHVKEQVKAVILVGGYGTRLRPLTYTVPKPLVPFANKPILRHQIEALVGAGIKEIILALNYYSELIIREVRDYSNEFGINVIYSKEQEPLGTAGPLALARKYLEGHTFFVLNSDITCRFPLREMLSFHLSHGKEGTILSTGVEDPSRYGLIITEENTSLVQTFLEKPKNATSNRINAGIYILNPSVLDRVELRECSIEREIFPKMAEERQLQVFDLEGFWMDIGQPADYIKGQGMYLKYYQEAAMCDYLSDKKMFSIESNVVIGKNVKIGKNVTITNSTIFDNVEIGDNVIIKDSIVGWNTRIEDNATINSCCVLGYATTVERFSILSSVKTLPNKSSFKLLEDI</sequence>
<proteinExistence type="inferred from homology"/>
<accession>F8V7I1</accession>
<comment type="pathway">
    <text evidence="1">Nucleotide-sugar biosynthesis; GDP-alpha-D-mannose biosynthesis; GDP-alpha-D-mannose from alpha-D-mannose 1-phosphate (GTP route): step 1/1.</text>
</comment>
<evidence type="ECO:0000256" key="7">
    <source>
        <dbReference type="ARBA" id="ARBA00023306"/>
    </source>
</evidence>
<dbReference type="InterPro" id="IPR005835">
    <property type="entry name" value="NTP_transferase_dom"/>
</dbReference>
<evidence type="ECO:0000256" key="8">
    <source>
        <dbReference type="ARBA" id="ARBA00047343"/>
    </source>
</evidence>
<dbReference type="FunFam" id="3.90.550.10:FF:000013">
    <property type="entry name" value="mannose-1-phosphate guanyltransferase beta"/>
    <property type="match status" value="1"/>
</dbReference>
<feature type="domain" description="Mannose-1-phosphate guanyltransferase C-terminal" evidence="10">
    <location>
        <begin position="257"/>
        <end position="338"/>
    </location>
</feature>
<evidence type="ECO:0000256" key="5">
    <source>
        <dbReference type="ARBA" id="ARBA00022741"/>
    </source>
</evidence>
<keyword evidence="11" id="KW-0548">Nucleotidyltransferase</keyword>
<dbReference type="GO" id="GO:0009298">
    <property type="term" value="P:GDP-mannose biosynthetic process"/>
    <property type="evidence" value="ECO:0007669"/>
    <property type="project" value="UniProtKB-UniPathway"/>
</dbReference>
<dbReference type="AlphaFoldDB" id="F8V7I1"/>
<dbReference type="SUPFAM" id="SSF53448">
    <property type="entry name" value="Nucleotide-diphospho-sugar transferases"/>
    <property type="match status" value="1"/>
</dbReference>
<feature type="domain" description="Nucleotidyl transferase" evidence="9">
    <location>
        <begin position="9"/>
        <end position="235"/>
    </location>
</feature>
<reference evidence="11" key="1">
    <citation type="submission" date="2011-05" db="EMBL/GenBank/DDBJ databases">
        <title>Acquisition of an animal gene by microsporidian intracellular parasites.</title>
        <authorList>
            <person name="Selman M."/>
            <person name="Pombert J.-F."/>
            <person name="Solter L."/>
            <person name="Farinelli L."/>
            <person name="Weiss L."/>
            <person name="Keeling P."/>
            <person name="Corradi N."/>
        </authorList>
    </citation>
    <scope>NUCLEOTIDE SEQUENCE</scope>
</reference>
<evidence type="ECO:0000256" key="3">
    <source>
        <dbReference type="ARBA" id="ARBA00012387"/>
    </source>
</evidence>
<dbReference type="Gene3D" id="2.160.10.10">
    <property type="entry name" value="Hexapeptide repeat proteins"/>
    <property type="match status" value="1"/>
</dbReference>
<evidence type="ECO:0000259" key="9">
    <source>
        <dbReference type="Pfam" id="PF00483"/>
    </source>
</evidence>
<name>F8V7I1_9MICR</name>
<dbReference type="EC" id="2.7.7.13" evidence="3"/>
<dbReference type="CDD" id="cd03356">
    <property type="entry name" value="LbH_G1P_AT_C_like"/>
    <property type="match status" value="1"/>
</dbReference>
<evidence type="ECO:0000256" key="2">
    <source>
        <dbReference type="ARBA" id="ARBA00007274"/>
    </source>
</evidence>
<keyword evidence="6" id="KW-0342">GTP-binding</keyword>
<dbReference type="Pfam" id="PF25087">
    <property type="entry name" value="GMPPB_C"/>
    <property type="match status" value="1"/>
</dbReference>
<comment type="catalytic activity">
    <reaction evidence="8">
        <text>alpha-D-mannose 1-phosphate + GTP + H(+) = GDP-alpha-D-mannose + diphosphate</text>
        <dbReference type="Rhea" id="RHEA:15229"/>
        <dbReference type="ChEBI" id="CHEBI:15378"/>
        <dbReference type="ChEBI" id="CHEBI:33019"/>
        <dbReference type="ChEBI" id="CHEBI:37565"/>
        <dbReference type="ChEBI" id="CHEBI:57527"/>
        <dbReference type="ChEBI" id="CHEBI:58409"/>
        <dbReference type="EC" id="2.7.7.13"/>
    </reaction>
</comment>
<evidence type="ECO:0000256" key="6">
    <source>
        <dbReference type="ARBA" id="ARBA00023134"/>
    </source>
</evidence>
<evidence type="ECO:0000256" key="1">
    <source>
        <dbReference type="ARBA" id="ARBA00004823"/>
    </source>
</evidence>
<evidence type="ECO:0000313" key="11">
    <source>
        <dbReference type="EMBL" id="AEI69243.1"/>
    </source>
</evidence>
<organism evidence="11">
    <name type="scientific">Encephalitozoon romaleae</name>
    <dbReference type="NCBI Taxonomy" id="571949"/>
    <lineage>
        <taxon>Eukaryota</taxon>
        <taxon>Fungi</taxon>
        <taxon>Fungi incertae sedis</taxon>
        <taxon>Microsporidia</taxon>
        <taxon>Unikaryonidae</taxon>
        <taxon>Encephalitozoon</taxon>
    </lineage>
</organism>
<dbReference type="Pfam" id="PF00483">
    <property type="entry name" value="NTP_transferase"/>
    <property type="match status" value="1"/>
</dbReference>
<dbReference type="UniPathway" id="UPA00126">
    <property type="reaction ID" value="UER00930"/>
</dbReference>
<keyword evidence="7" id="KW-0131">Cell cycle</keyword>
<keyword evidence="4 11" id="KW-0808">Transferase</keyword>
<keyword evidence="5" id="KW-0547">Nucleotide-binding</keyword>